<keyword evidence="1" id="KW-0732">Signal</keyword>
<feature type="signal peptide" evidence="1">
    <location>
        <begin position="1"/>
        <end position="25"/>
    </location>
</feature>
<dbReference type="EMBL" id="JARJCN010000018">
    <property type="protein sequence ID" value="KAJ7092353.1"/>
    <property type="molecule type" value="Genomic_DNA"/>
</dbReference>
<evidence type="ECO:0000313" key="3">
    <source>
        <dbReference type="Proteomes" id="UP001222325"/>
    </source>
</evidence>
<dbReference type="AlphaFoldDB" id="A0AAD6XSK9"/>
<keyword evidence="3" id="KW-1185">Reference proteome</keyword>
<proteinExistence type="predicted"/>
<gene>
    <name evidence="2" type="ORF">B0H15DRAFT_833626</name>
</gene>
<reference evidence="2" key="1">
    <citation type="submission" date="2023-03" db="EMBL/GenBank/DDBJ databases">
        <title>Massive genome expansion in bonnet fungi (Mycena s.s.) driven by repeated elements and novel gene families across ecological guilds.</title>
        <authorList>
            <consortium name="Lawrence Berkeley National Laboratory"/>
            <person name="Harder C.B."/>
            <person name="Miyauchi S."/>
            <person name="Viragh M."/>
            <person name="Kuo A."/>
            <person name="Thoen E."/>
            <person name="Andreopoulos B."/>
            <person name="Lu D."/>
            <person name="Skrede I."/>
            <person name="Drula E."/>
            <person name="Henrissat B."/>
            <person name="Morin E."/>
            <person name="Kohler A."/>
            <person name="Barry K."/>
            <person name="LaButti K."/>
            <person name="Morin E."/>
            <person name="Salamov A."/>
            <person name="Lipzen A."/>
            <person name="Mereny Z."/>
            <person name="Hegedus B."/>
            <person name="Baldrian P."/>
            <person name="Stursova M."/>
            <person name="Weitz H."/>
            <person name="Taylor A."/>
            <person name="Grigoriev I.V."/>
            <person name="Nagy L.G."/>
            <person name="Martin F."/>
            <person name="Kauserud H."/>
        </authorList>
    </citation>
    <scope>NUCLEOTIDE SEQUENCE</scope>
    <source>
        <strain evidence="2">CBHHK173m</strain>
    </source>
</reference>
<evidence type="ECO:0008006" key="4">
    <source>
        <dbReference type="Google" id="ProtNLM"/>
    </source>
</evidence>
<evidence type="ECO:0000256" key="1">
    <source>
        <dbReference type="SAM" id="SignalP"/>
    </source>
</evidence>
<evidence type="ECO:0000313" key="2">
    <source>
        <dbReference type="EMBL" id="KAJ7092353.1"/>
    </source>
</evidence>
<sequence>MSFLPRLVRTHIVSFSLSLALVVDAWMRACSTGSAETIRSARVALFPRLHLVSCSPFGNAVSSVGCRRWWMSRLGEWQSSSQLRSD</sequence>
<protein>
    <recommendedName>
        <fullName evidence="4">Secreted protein</fullName>
    </recommendedName>
</protein>
<comment type="caution">
    <text evidence="2">The sequence shown here is derived from an EMBL/GenBank/DDBJ whole genome shotgun (WGS) entry which is preliminary data.</text>
</comment>
<name>A0AAD6XSK9_9AGAR</name>
<feature type="chain" id="PRO_5042097084" description="Secreted protein" evidence="1">
    <location>
        <begin position="26"/>
        <end position="86"/>
    </location>
</feature>
<dbReference type="Proteomes" id="UP001222325">
    <property type="component" value="Unassembled WGS sequence"/>
</dbReference>
<accession>A0AAD6XSK9</accession>
<organism evidence="2 3">
    <name type="scientific">Mycena belliarum</name>
    <dbReference type="NCBI Taxonomy" id="1033014"/>
    <lineage>
        <taxon>Eukaryota</taxon>
        <taxon>Fungi</taxon>
        <taxon>Dikarya</taxon>
        <taxon>Basidiomycota</taxon>
        <taxon>Agaricomycotina</taxon>
        <taxon>Agaricomycetes</taxon>
        <taxon>Agaricomycetidae</taxon>
        <taxon>Agaricales</taxon>
        <taxon>Marasmiineae</taxon>
        <taxon>Mycenaceae</taxon>
        <taxon>Mycena</taxon>
    </lineage>
</organism>